<reference evidence="2" key="1">
    <citation type="journal article" date="2010" name="Mol. Biosyst.">
        <title>Complete genome sequence and comparative analysis of Shewanella violacea, a psychrophilic and piezophilic bacterium from deep sea floor sediments.</title>
        <authorList>
            <person name="Aono E."/>
            <person name="Baba T."/>
            <person name="Ara T."/>
            <person name="Nishi T."/>
            <person name="Nakamichi T."/>
            <person name="Inamoto E."/>
            <person name="Toyonaga H."/>
            <person name="Hasegawa M."/>
            <person name="Takai Y."/>
            <person name="Okumura Y."/>
            <person name="Baba M."/>
            <person name="Tomita M."/>
            <person name="Kato C."/>
            <person name="Oshima T."/>
            <person name="Nakasone K."/>
            <person name="Mori H."/>
        </authorList>
    </citation>
    <scope>NUCLEOTIDE SEQUENCE [LARGE SCALE GENOMIC DNA]</scope>
    <source>
        <strain evidence="2">JCM 10179 / CIP 106290 / LMG 19151 / DSS12</strain>
    </source>
</reference>
<dbReference type="RefSeq" id="WP_013051461.1">
    <property type="nucleotide sequence ID" value="NC_014012.1"/>
</dbReference>
<dbReference type="OrthoDB" id="6266779at2"/>
<dbReference type="eggNOG" id="ENOG5031H2F">
    <property type="taxonomic scope" value="Bacteria"/>
</dbReference>
<name>D4ZKF7_SHEVD</name>
<accession>D4ZKF7</accession>
<dbReference type="Proteomes" id="UP000002350">
    <property type="component" value="Chromosome"/>
</dbReference>
<dbReference type="AlphaFoldDB" id="D4ZKF7"/>
<evidence type="ECO:0000313" key="2">
    <source>
        <dbReference type="Proteomes" id="UP000002350"/>
    </source>
</evidence>
<dbReference type="KEGG" id="svo:SVI_2185"/>
<dbReference type="EMBL" id="AP011177">
    <property type="protein sequence ID" value="BAJ02156.1"/>
    <property type="molecule type" value="Genomic_DNA"/>
</dbReference>
<proteinExistence type="predicted"/>
<organism evidence="1 2">
    <name type="scientific">Shewanella violacea (strain JCM 10179 / CIP 106290 / LMG 19151 / DSS12)</name>
    <dbReference type="NCBI Taxonomy" id="637905"/>
    <lineage>
        <taxon>Bacteria</taxon>
        <taxon>Pseudomonadati</taxon>
        <taxon>Pseudomonadota</taxon>
        <taxon>Gammaproteobacteria</taxon>
        <taxon>Alteromonadales</taxon>
        <taxon>Shewanellaceae</taxon>
        <taxon>Shewanella</taxon>
    </lineage>
</organism>
<protein>
    <submittedName>
        <fullName evidence="1">Uncharacterized protein</fullName>
    </submittedName>
</protein>
<gene>
    <name evidence="1" type="ordered locus">SVI_2185</name>
</gene>
<sequence>MVTDRRGAACSVFNQKVTKLIWRLLADALGDDLNIIKSEVDKGRSLLTTWGNEFFVVLREEKTDQGRELVIVAAAGKNSKPHLHSIYEQAKLNGFASIRVHTLRPEAMLRMSRAWGFKRCETIIKAVL</sequence>
<keyword evidence="2" id="KW-1185">Reference proteome</keyword>
<dbReference type="HOGENOM" id="CLU_2036461_0_0_6"/>
<dbReference type="STRING" id="637905.SVI_2185"/>
<evidence type="ECO:0000313" key="1">
    <source>
        <dbReference type="EMBL" id="BAJ02156.1"/>
    </source>
</evidence>